<feature type="domain" description="Carbohydrate kinase PfkB" evidence="6">
    <location>
        <begin position="35"/>
        <end position="339"/>
    </location>
</feature>
<evidence type="ECO:0000256" key="2">
    <source>
        <dbReference type="ARBA" id="ARBA00022679"/>
    </source>
</evidence>
<evidence type="ECO:0000313" key="8">
    <source>
        <dbReference type="Proteomes" id="UP000321085"/>
    </source>
</evidence>
<evidence type="ECO:0000313" key="7">
    <source>
        <dbReference type="EMBL" id="GEO15689.1"/>
    </source>
</evidence>
<protein>
    <submittedName>
        <fullName evidence="7">Fructokinase</fullName>
    </submittedName>
</protein>
<organism evidence="7 8">
    <name type="scientific">Microvirga aerophila</name>
    <dbReference type="NCBI Taxonomy" id="670291"/>
    <lineage>
        <taxon>Bacteria</taxon>
        <taxon>Pseudomonadati</taxon>
        <taxon>Pseudomonadota</taxon>
        <taxon>Alphaproteobacteria</taxon>
        <taxon>Hyphomicrobiales</taxon>
        <taxon>Methylobacteriaceae</taxon>
        <taxon>Microvirga</taxon>
    </lineage>
</organism>
<evidence type="ECO:0000256" key="5">
    <source>
        <dbReference type="ARBA" id="ARBA00022840"/>
    </source>
</evidence>
<dbReference type="InterPro" id="IPR011611">
    <property type="entry name" value="PfkB_dom"/>
</dbReference>
<keyword evidence="8" id="KW-1185">Reference proteome</keyword>
<dbReference type="EMBL" id="BJYU01000046">
    <property type="protein sequence ID" value="GEO15689.1"/>
    <property type="molecule type" value="Genomic_DNA"/>
</dbReference>
<dbReference type="PANTHER" id="PTHR43085:SF1">
    <property type="entry name" value="PSEUDOURIDINE KINASE-RELATED"/>
    <property type="match status" value="1"/>
</dbReference>
<dbReference type="GO" id="GO:0005524">
    <property type="term" value="F:ATP binding"/>
    <property type="evidence" value="ECO:0007669"/>
    <property type="project" value="UniProtKB-KW"/>
</dbReference>
<reference evidence="7 8" key="1">
    <citation type="submission" date="2019-07" db="EMBL/GenBank/DDBJ databases">
        <title>Whole genome shotgun sequence of Microvirga aerophila NBRC 106136.</title>
        <authorList>
            <person name="Hosoyama A."/>
            <person name="Uohara A."/>
            <person name="Ohji S."/>
            <person name="Ichikawa N."/>
        </authorList>
    </citation>
    <scope>NUCLEOTIDE SEQUENCE [LARGE SCALE GENOMIC DNA]</scope>
    <source>
        <strain evidence="7 8">NBRC 106136</strain>
    </source>
</reference>
<keyword evidence="3" id="KW-0547">Nucleotide-binding</keyword>
<accession>A0A512BUN9</accession>
<evidence type="ECO:0000256" key="3">
    <source>
        <dbReference type="ARBA" id="ARBA00022741"/>
    </source>
</evidence>
<evidence type="ECO:0000256" key="4">
    <source>
        <dbReference type="ARBA" id="ARBA00022777"/>
    </source>
</evidence>
<dbReference type="GO" id="GO:0016301">
    <property type="term" value="F:kinase activity"/>
    <property type="evidence" value="ECO:0007669"/>
    <property type="project" value="UniProtKB-KW"/>
</dbReference>
<dbReference type="Gene3D" id="3.40.1190.20">
    <property type="match status" value="1"/>
</dbReference>
<dbReference type="InterPro" id="IPR002173">
    <property type="entry name" value="Carboh/pur_kinase_PfkB_CS"/>
</dbReference>
<dbReference type="PANTHER" id="PTHR43085">
    <property type="entry name" value="HEXOKINASE FAMILY MEMBER"/>
    <property type="match status" value="1"/>
</dbReference>
<name>A0A512BUN9_9HYPH</name>
<dbReference type="PROSITE" id="PS00584">
    <property type="entry name" value="PFKB_KINASES_2"/>
    <property type="match status" value="1"/>
</dbReference>
<dbReference type="InterPro" id="IPR050306">
    <property type="entry name" value="PfkB_Carbo_kinase"/>
</dbReference>
<dbReference type="Pfam" id="PF00294">
    <property type="entry name" value="PfkB"/>
    <property type="match status" value="1"/>
</dbReference>
<dbReference type="CDD" id="cd01167">
    <property type="entry name" value="bac_FRK"/>
    <property type="match status" value="1"/>
</dbReference>
<dbReference type="SUPFAM" id="SSF53613">
    <property type="entry name" value="Ribokinase-like"/>
    <property type="match status" value="1"/>
</dbReference>
<dbReference type="Proteomes" id="UP000321085">
    <property type="component" value="Unassembled WGS sequence"/>
</dbReference>
<proteinExistence type="inferred from homology"/>
<sequence length="361" mass="38558">MQYKAVEEDADALGLHLDFTLMACRHPYGWNPGMILVCGEALIDLFVSEDPSSGALRTEAALGGSPFNVAIALSRLGLASAFYGGVSTDHFGRRLADKLAAEGVDLAYVVRSERLTTISVVATDSAGHPSYSFHGEGKADRHVETYDLLPALSDDIEAITFGSYTIAVSPVAETYLALAKREAGRRAISIDPNVRPTVTPDMNEWRRRFEAFLPYADIVKASDEDLALGYGPDADISQIVEHWHAAGPSLILLTQGPKGSTGYLRGQPPVSVPGRSVNVIDTVGAGDTFHAAVLAYLSKIGRLERSALSNLIQPELQQALEYAVTASSITCTRQGADVPTADEVQSAFTDQRPGVASLRPA</sequence>
<evidence type="ECO:0000259" key="6">
    <source>
        <dbReference type="Pfam" id="PF00294"/>
    </source>
</evidence>
<dbReference type="InterPro" id="IPR029056">
    <property type="entry name" value="Ribokinase-like"/>
</dbReference>
<dbReference type="AlphaFoldDB" id="A0A512BUN9"/>
<gene>
    <name evidence="7" type="ORF">MAE02_33850</name>
</gene>
<comment type="caution">
    <text evidence="7">The sequence shown here is derived from an EMBL/GenBank/DDBJ whole genome shotgun (WGS) entry which is preliminary data.</text>
</comment>
<dbReference type="RefSeq" id="WP_245439689.1">
    <property type="nucleotide sequence ID" value="NZ_BJYU01000046.1"/>
</dbReference>
<keyword evidence="5" id="KW-0067">ATP-binding</keyword>
<keyword evidence="2" id="KW-0808">Transferase</keyword>
<evidence type="ECO:0000256" key="1">
    <source>
        <dbReference type="ARBA" id="ARBA00010688"/>
    </source>
</evidence>
<keyword evidence="4 7" id="KW-0418">Kinase</keyword>
<comment type="similarity">
    <text evidence="1">Belongs to the carbohydrate kinase PfkB family.</text>
</comment>